<comment type="caution">
    <text evidence="2">The sequence shown here is derived from an EMBL/GenBank/DDBJ whole genome shotgun (WGS) entry which is preliminary data.</text>
</comment>
<name>A0A834MBA3_RHYFE</name>
<reference evidence="2" key="1">
    <citation type="submission" date="2020-08" db="EMBL/GenBank/DDBJ databases">
        <title>Genome sequencing and assembly of the red palm weevil Rhynchophorus ferrugineus.</title>
        <authorList>
            <person name="Dias G.B."/>
            <person name="Bergman C.M."/>
            <person name="Manee M."/>
        </authorList>
    </citation>
    <scope>NUCLEOTIDE SEQUENCE</scope>
    <source>
        <strain evidence="2">AA-2017</strain>
        <tissue evidence="2">Whole larva</tissue>
    </source>
</reference>
<dbReference type="AlphaFoldDB" id="A0A834MBA3"/>
<keyword evidence="3" id="KW-1185">Reference proteome</keyword>
<feature type="compositionally biased region" description="Polar residues" evidence="1">
    <location>
        <begin position="76"/>
        <end position="92"/>
    </location>
</feature>
<dbReference type="Proteomes" id="UP000625711">
    <property type="component" value="Unassembled WGS sequence"/>
</dbReference>
<feature type="compositionally biased region" description="Basic and acidic residues" evidence="1">
    <location>
        <begin position="61"/>
        <end position="75"/>
    </location>
</feature>
<evidence type="ECO:0000256" key="1">
    <source>
        <dbReference type="SAM" id="MobiDB-lite"/>
    </source>
</evidence>
<feature type="compositionally biased region" description="Basic and acidic residues" evidence="1">
    <location>
        <begin position="32"/>
        <end position="47"/>
    </location>
</feature>
<organism evidence="2 3">
    <name type="scientific">Rhynchophorus ferrugineus</name>
    <name type="common">Red palm weevil</name>
    <name type="synonym">Curculio ferrugineus</name>
    <dbReference type="NCBI Taxonomy" id="354439"/>
    <lineage>
        <taxon>Eukaryota</taxon>
        <taxon>Metazoa</taxon>
        <taxon>Ecdysozoa</taxon>
        <taxon>Arthropoda</taxon>
        <taxon>Hexapoda</taxon>
        <taxon>Insecta</taxon>
        <taxon>Pterygota</taxon>
        <taxon>Neoptera</taxon>
        <taxon>Endopterygota</taxon>
        <taxon>Coleoptera</taxon>
        <taxon>Polyphaga</taxon>
        <taxon>Cucujiformia</taxon>
        <taxon>Curculionidae</taxon>
        <taxon>Dryophthorinae</taxon>
        <taxon>Rhynchophorus</taxon>
    </lineage>
</organism>
<sequence>MARLLERADTNNIFSDSDRAARLILCRADIDSGKSSRSTKSDMKWVDLDAPDSRPFPKTTSKAEKENGGDLKQDCAKSTTQTNAPTGDINSHSKSFQYTYPLNLYGCQVQRAASGTETQTSGAAGKQFGFD</sequence>
<proteinExistence type="predicted"/>
<evidence type="ECO:0000313" key="2">
    <source>
        <dbReference type="EMBL" id="KAF7278606.1"/>
    </source>
</evidence>
<dbReference type="EMBL" id="JAACXV010000395">
    <property type="protein sequence ID" value="KAF7278606.1"/>
    <property type="molecule type" value="Genomic_DNA"/>
</dbReference>
<evidence type="ECO:0000313" key="3">
    <source>
        <dbReference type="Proteomes" id="UP000625711"/>
    </source>
</evidence>
<feature type="region of interest" description="Disordered" evidence="1">
    <location>
        <begin position="32"/>
        <end position="92"/>
    </location>
</feature>
<protein>
    <submittedName>
        <fullName evidence="2">Uncharacterized protein</fullName>
    </submittedName>
</protein>
<accession>A0A834MBA3</accession>
<gene>
    <name evidence="2" type="ORF">GWI33_008176</name>
</gene>